<dbReference type="RefSeq" id="WP_341596584.1">
    <property type="nucleotide sequence ID" value="NZ_JBAKAZ010000007.1"/>
</dbReference>
<dbReference type="EMBL" id="JBAKAZ010000007">
    <property type="protein sequence ID" value="MEL0628573.1"/>
    <property type="molecule type" value="Genomic_DNA"/>
</dbReference>
<keyword evidence="2" id="KW-0238">DNA-binding</keyword>
<dbReference type="PROSITE" id="PS01124">
    <property type="entry name" value="HTH_ARAC_FAMILY_2"/>
    <property type="match status" value="1"/>
</dbReference>
<protein>
    <submittedName>
        <fullName evidence="5">AraC family transcriptional regulator</fullName>
    </submittedName>
</protein>
<gene>
    <name evidence="5" type="ORF">V6256_03040</name>
</gene>
<dbReference type="PANTHER" id="PTHR46796:SF10">
    <property type="entry name" value="TRANSCRIPTIONAL ACTIVATOR FEAR"/>
    <property type="match status" value="1"/>
</dbReference>
<dbReference type="InterPro" id="IPR014710">
    <property type="entry name" value="RmlC-like_jellyroll"/>
</dbReference>
<dbReference type="InterPro" id="IPR009057">
    <property type="entry name" value="Homeodomain-like_sf"/>
</dbReference>
<dbReference type="Gene3D" id="1.10.10.60">
    <property type="entry name" value="Homeodomain-like"/>
    <property type="match status" value="2"/>
</dbReference>
<sequence>MSLIKSTPFLPAEVISLPTESHNHAHDHHQLVIATSGHSEFSIEGLQSLIIPGQGCVVTTSSEHAFNGLGNSEILTLNLPSEDAFDVYTNECFNSIFTQNQFFKLDVQFQNLLTLLVKEIRVLPADPLVAEACKNTIIALLKRHMYTDLPTKMLKRVRINMDIIDAYIHKHIASKITISQLAGCVFLGESQFHSLFKQQMSITPHQYILKLRFNFAKAQLENNALTLSEIATRSGFANQSSFTHAFTKLQGISPSKYRS</sequence>
<dbReference type="SMART" id="SM00342">
    <property type="entry name" value="HTH_ARAC"/>
    <property type="match status" value="1"/>
</dbReference>
<dbReference type="InterPro" id="IPR020449">
    <property type="entry name" value="Tscrpt_reg_AraC-type_HTH"/>
</dbReference>
<evidence type="ECO:0000259" key="4">
    <source>
        <dbReference type="PROSITE" id="PS01124"/>
    </source>
</evidence>
<dbReference type="PRINTS" id="PR00032">
    <property type="entry name" value="HTHARAC"/>
</dbReference>
<dbReference type="Gene3D" id="2.60.120.10">
    <property type="entry name" value="Jelly Rolls"/>
    <property type="match status" value="1"/>
</dbReference>
<organism evidence="5 6">
    <name type="scientific">Psychromonas aquatilis</name>
    <dbReference type="NCBI Taxonomy" id="2005072"/>
    <lineage>
        <taxon>Bacteria</taxon>
        <taxon>Pseudomonadati</taxon>
        <taxon>Pseudomonadota</taxon>
        <taxon>Gammaproteobacteria</taxon>
        <taxon>Alteromonadales</taxon>
        <taxon>Psychromonadaceae</taxon>
        <taxon>Psychromonas</taxon>
    </lineage>
</organism>
<evidence type="ECO:0000256" key="2">
    <source>
        <dbReference type="ARBA" id="ARBA00023125"/>
    </source>
</evidence>
<dbReference type="SUPFAM" id="SSF46689">
    <property type="entry name" value="Homeodomain-like"/>
    <property type="match status" value="2"/>
</dbReference>
<keyword evidence="3" id="KW-0804">Transcription</keyword>
<dbReference type="Pfam" id="PF12833">
    <property type="entry name" value="HTH_18"/>
    <property type="match status" value="1"/>
</dbReference>
<evidence type="ECO:0000313" key="5">
    <source>
        <dbReference type="EMBL" id="MEL0628573.1"/>
    </source>
</evidence>
<evidence type="ECO:0000313" key="6">
    <source>
        <dbReference type="Proteomes" id="UP001369082"/>
    </source>
</evidence>
<name>A0ABU9GMN7_9GAMM</name>
<accession>A0ABU9GMN7</accession>
<comment type="caution">
    <text evidence="5">The sequence shown here is derived from an EMBL/GenBank/DDBJ whole genome shotgun (WGS) entry which is preliminary data.</text>
</comment>
<keyword evidence="1" id="KW-0805">Transcription regulation</keyword>
<dbReference type="Proteomes" id="UP001369082">
    <property type="component" value="Unassembled WGS sequence"/>
</dbReference>
<reference evidence="5 6" key="1">
    <citation type="submission" date="2024-02" db="EMBL/GenBank/DDBJ databases">
        <title>Bacteria isolated from the canopy kelp, Nereocystis luetkeana.</title>
        <authorList>
            <person name="Pfister C.A."/>
            <person name="Younker I.T."/>
            <person name="Light S.H."/>
        </authorList>
    </citation>
    <scope>NUCLEOTIDE SEQUENCE [LARGE SCALE GENOMIC DNA]</scope>
    <source>
        <strain evidence="5 6">TI.1.05</strain>
    </source>
</reference>
<evidence type="ECO:0000256" key="3">
    <source>
        <dbReference type="ARBA" id="ARBA00023163"/>
    </source>
</evidence>
<feature type="domain" description="HTH araC/xylS-type" evidence="4">
    <location>
        <begin position="162"/>
        <end position="259"/>
    </location>
</feature>
<dbReference type="PANTHER" id="PTHR46796">
    <property type="entry name" value="HTH-TYPE TRANSCRIPTIONAL ACTIVATOR RHAS-RELATED"/>
    <property type="match status" value="1"/>
</dbReference>
<keyword evidence="6" id="KW-1185">Reference proteome</keyword>
<dbReference type="InterPro" id="IPR018060">
    <property type="entry name" value="HTH_AraC"/>
</dbReference>
<evidence type="ECO:0000256" key="1">
    <source>
        <dbReference type="ARBA" id="ARBA00023015"/>
    </source>
</evidence>
<dbReference type="InterPro" id="IPR050204">
    <property type="entry name" value="AraC_XylS_family_regulators"/>
</dbReference>
<proteinExistence type="predicted"/>